<feature type="signal peptide" evidence="1">
    <location>
        <begin position="1"/>
        <end position="25"/>
    </location>
</feature>
<sequence length="179" mass="19536">MKFSLTQIFVVISSIQALIVPGASCLPTAQPTDIEPIGPLAATESPNPAIEARSILQKRDSWDCKGSSSCGLVPQWACRSALSYFATNEVFWGEKRAWVNYDSVGYGHCLAMWKCDNPADYVSAAQAGVSQGHNLRTKAFTIYHKKSEGGGGCTRCGSVWFWGSCRFTFNYCQNNCAGR</sequence>
<proteinExistence type="predicted"/>
<keyword evidence="3" id="KW-1185">Reference proteome</keyword>
<gene>
    <name evidence="2" type="ORF">TWF730_003256</name>
</gene>
<accession>A0AAV9U962</accession>
<keyword evidence="1" id="KW-0732">Signal</keyword>
<organism evidence="2 3">
    <name type="scientific">Orbilia blumenaviensis</name>
    <dbReference type="NCBI Taxonomy" id="1796055"/>
    <lineage>
        <taxon>Eukaryota</taxon>
        <taxon>Fungi</taxon>
        <taxon>Dikarya</taxon>
        <taxon>Ascomycota</taxon>
        <taxon>Pezizomycotina</taxon>
        <taxon>Orbiliomycetes</taxon>
        <taxon>Orbiliales</taxon>
        <taxon>Orbiliaceae</taxon>
        <taxon>Orbilia</taxon>
    </lineage>
</organism>
<reference evidence="2 3" key="1">
    <citation type="submission" date="2019-10" db="EMBL/GenBank/DDBJ databases">
        <authorList>
            <person name="Palmer J.M."/>
        </authorList>
    </citation>
    <scope>NUCLEOTIDE SEQUENCE [LARGE SCALE GENOMIC DNA]</scope>
    <source>
        <strain evidence="2 3">TWF730</strain>
    </source>
</reference>
<dbReference type="AlphaFoldDB" id="A0AAV9U962"/>
<evidence type="ECO:0000313" key="2">
    <source>
        <dbReference type="EMBL" id="KAK6335882.1"/>
    </source>
</evidence>
<comment type="caution">
    <text evidence="2">The sequence shown here is derived from an EMBL/GenBank/DDBJ whole genome shotgun (WGS) entry which is preliminary data.</text>
</comment>
<evidence type="ECO:0000256" key="1">
    <source>
        <dbReference type="SAM" id="SignalP"/>
    </source>
</evidence>
<dbReference type="Proteomes" id="UP001373714">
    <property type="component" value="Unassembled WGS sequence"/>
</dbReference>
<evidence type="ECO:0000313" key="3">
    <source>
        <dbReference type="Proteomes" id="UP001373714"/>
    </source>
</evidence>
<dbReference type="Pfam" id="PF15474">
    <property type="entry name" value="MU117"/>
    <property type="match status" value="1"/>
</dbReference>
<protein>
    <submittedName>
        <fullName evidence="2">Uncharacterized protein</fullName>
    </submittedName>
</protein>
<name>A0AAV9U962_9PEZI</name>
<dbReference type="EMBL" id="JAVHNS010000014">
    <property type="protein sequence ID" value="KAK6335882.1"/>
    <property type="molecule type" value="Genomic_DNA"/>
</dbReference>
<dbReference type="InterPro" id="IPR029167">
    <property type="entry name" value="Mug117"/>
</dbReference>
<feature type="chain" id="PRO_5043799190" evidence="1">
    <location>
        <begin position="26"/>
        <end position="179"/>
    </location>
</feature>